<dbReference type="AlphaFoldDB" id="A0A4C1ULM0"/>
<name>A0A4C1ULM0_EUMVA</name>
<protein>
    <submittedName>
        <fullName evidence="2">Uncharacterized protein</fullName>
    </submittedName>
</protein>
<dbReference type="Proteomes" id="UP000299102">
    <property type="component" value="Unassembled WGS sequence"/>
</dbReference>
<evidence type="ECO:0000256" key="1">
    <source>
        <dbReference type="SAM" id="MobiDB-lite"/>
    </source>
</evidence>
<proteinExistence type="predicted"/>
<feature type="region of interest" description="Disordered" evidence="1">
    <location>
        <begin position="58"/>
        <end position="104"/>
    </location>
</feature>
<evidence type="ECO:0000313" key="3">
    <source>
        <dbReference type="Proteomes" id="UP000299102"/>
    </source>
</evidence>
<feature type="region of interest" description="Disordered" evidence="1">
    <location>
        <begin position="124"/>
        <end position="144"/>
    </location>
</feature>
<accession>A0A4C1ULM0</accession>
<organism evidence="2 3">
    <name type="scientific">Eumeta variegata</name>
    <name type="common">Bagworm moth</name>
    <name type="synonym">Eumeta japonica</name>
    <dbReference type="NCBI Taxonomy" id="151549"/>
    <lineage>
        <taxon>Eukaryota</taxon>
        <taxon>Metazoa</taxon>
        <taxon>Ecdysozoa</taxon>
        <taxon>Arthropoda</taxon>
        <taxon>Hexapoda</taxon>
        <taxon>Insecta</taxon>
        <taxon>Pterygota</taxon>
        <taxon>Neoptera</taxon>
        <taxon>Endopterygota</taxon>
        <taxon>Lepidoptera</taxon>
        <taxon>Glossata</taxon>
        <taxon>Ditrysia</taxon>
        <taxon>Tineoidea</taxon>
        <taxon>Psychidae</taxon>
        <taxon>Oiketicinae</taxon>
        <taxon>Eumeta</taxon>
    </lineage>
</organism>
<gene>
    <name evidence="2" type="ORF">EVAR_16452_1</name>
</gene>
<evidence type="ECO:0000313" key="2">
    <source>
        <dbReference type="EMBL" id="GBP26872.1"/>
    </source>
</evidence>
<sequence>MDQQTTIATDAPISLQFIDGASACTYELHILIEGLWPSRVSEGLIRNDANFPELRAKPSRDAPAAFRHAPVPPTNPWMARAAQPPSATSRPHREAQRSPPGTAASIRDRWFIIVWRRYPNGNGRPPCGFELGDRRVRKPTPTAP</sequence>
<comment type="caution">
    <text evidence="2">The sequence shown here is derived from an EMBL/GenBank/DDBJ whole genome shotgun (WGS) entry which is preliminary data.</text>
</comment>
<keyword evidence="3" id="KW-1185">Reference proteome</keyword>
<dbReference type="EMBL" id="BGZK01000186">
    <property type="protein sequence ID" value="GBP26872.1"/>
    <property type="molecule type" value="Genomic_DNA"/>
</dbReference>
<reference evidence="2 3" key="1">
    <citation type="journal article" date="2019" name="Commun. Biol.">
        <title>The bagworm genome reveals a unique fibroin gene that provides high tensile strength.</title>
        <authorList>
            <person name="Kono N."/>
            <person name="Nakamura H."/>
            <person name="Ohtoshi R."/>
            <person name="Tomita M."/>
            <person name="Numata K."/>
            <person name="Arakawa K."/>
        </authorList>
    </citation>
    <scope>NUCLEOTIDE SEQUENCE [LARGE SCALE GENOMIC DNA]</scope>
</reference>